<feature type="domain" description="Glycosyltransferase 61 catalytic" evidence="2">
    <location>
        <begin position="297"/>
        <end position="428"/>
    </location>
</feature>
<dbReference type="EMBL" id="MU070154">
    <property type="protein sequence ID" value="KAF5829481.1"/>
    <property type="molecule type" value="Genomic_DNA"/>
</dbReference>
<accession>A0ABQ7G4E8</accession>
<protein>
    <recommendedName>
        <fullName evidence="2">Glycosyltransferase 61 catalytic domain-containing protein</fullName>
    </recommendedName>
</protein>
<gene>
    <name evidence="3" type="ORF">DUNSADRAFT_16004</name>
</gene>
<evidence type="ECO:0000256" key="1">
    <source>
        <dbReference type="SAM" id="MobiDB-lite"/>
    </source>
</evidence>
<dbReference type="InterPro" id="IPR049625">
    <property type="entry name" value="Glyco_transf_61_cat"/>
</dbReference>
<reference evidence="3" key="1">
    <citation type="submission" date="2017-08" db="EMBL/GenBank/DDBJ databases">
        <authorList>
            <person name="Polle J.E."/>
            <person name="Barry K."/>
            <person name="Cushman J."/>
            <person name="Schmutz J."/>
            <person name="Tran D."/>
            <person name="Hathwaick L.T."/>
            <person name="Yim W.C."/>
            <person name="Jenkins J."/>
            <person name="Mckie-Krisberg Z.M."/>
            <person name="Prochnik S."/>
            <person name="Lindquist E."/>
            <person name="Dockter R.B."/>
            <person name="Adam C."/>
            <person name="Molina H."/>
            <person name="Bunkerborg J."/>
            <person name="Jin E."/>
            <person name="Buchheim M."/>
            <person name="Magnuson J."/>
        </authorList>
    </citation>
    <scope>NUCLEOTIDE SEQUENCE</scope>
    <source>
        <strain evidence="3">CCAP 19/18</strain>
    </source>
</reference>
<sequence length="503" mass="53326">MGFYKPSHPAKTLAPLAILLLVAFSAWRLHHTHSSVAHKLAQLDRPTTAAALCPPCAAQDPAVAAAAAAAGGLLCTAANTGGINGSSSIDQLVGGAPQAAAGLGPEADSSRESGTGGVRGAHLGSNIPDTDRRDWVFSGDVGPEEAAAPANAILDTEASQRNLSAACKAWGGFQVVRNLQQGAQPLCSGASSVKVYSANLPNREQPFQMALVQNASFAISVGCSPNGHFLKDRSAKLTGPQYVSTRLFQSIQLNEPQQVCTNPRIVLPQNTPDIRWFVNPASAYGCYRSIVFMRNAESGSPILKNTAHPFASCFSPVVTALVAYIKASVNLPSIAPPATPMVCWMSRDENVRPEYTAWQKARTIQNQAGLVSELDKLAITRGARVMQLAFYGNHSSVSISEQLHRAARCSLITGMHGAGLYAAVAMKAPAILEFTTQRIPNRNAYNLMSHIGGCYQGMEIVTKDKVHGTLDPLQVWPKVLQALEKCGVIAPIAATQQQQSTSR</sequence>
<feature type="region of interest" description="Disordered" evidence="1">
    <location>
        <begin position="97"/>
        <end position="129"/>
    </location>
</feature>
<proteinExistence type="predicted"/>
<evidence type="ECO:0000313" key="4">
    <source>
        <dbReference type="Proteomes" id="UP000815325"/>
    </source>
</evidence>
<evidence type="ECO:0000313" key="3">
    <source>
        <dbReference type="EMBL" id="KAF5829481.1"/>
    </source>
</evidence>
<comment type="caution">
    <text evidence="3">The sequence shown here is derived from an EMBL/GenBank/DDBJ whole genome shotgun (WGS) entry which is preliminary data.</text>
</comment>
<name>A0ABQ7G4E8_DUNSA</name>
<dbReference type="Pfam" id="PF04577">
    <property type="entry name" value="Glyco_transf_61"/>
    <property type="match status" value="1"/>
</dbReference>
<evidence type="ECO:0000259" key="2">
    <source>
        <dbReference type="Pfam" id="PF04577"/>
    </source>
</evidence>
<keyword evidence="4" id="KW-1185">Reference proteome</keyword>
<organism evidence="3 4">
    <name type="scientific">Dunaliella salina</name>
    <name type="common">Green alga</name>
    <name type="synonym">Protococcus salinus</name>
    <dbReference type="NCBI Taxonomy" id="3046"/>
    <lineage>
        <taxon>Eukaryota</taxon>
        <taxon>Viridiplantae</taxon>
        <taxon>Chlorophyta</taxon>
        <taxon>core chlorophytes</taxon>
        <taxon>Chlorophyceae</taxon>
        <taxon>CS clade</taxon>
        <taxon>Chlamydomonadales</taxon>
        <taxon>Dunaliellaceae</taxon>
        <taxon>Dunaliella</taxon>
    </lineage>
</organism>
<dbReference type="Proteomes" id="UP000815325">
    <property type="component" value="Unassembled WGS sequence"/>
</dbReference>